<evidence type="ECO:0000256" key="1">
    <source>
        <dbReference type="SAM" id="Coils"/>
    </source>
</evidence>
<dbReference type="GO" id="GO:0051301">
    <property type="term" value="P:cell division"/>
    <property type="evidence" value="ECO:0007669"/>
    <property type="project" value="UniProtKB-KW"/>
</dbReference>
<keyword evidence="3" id="KW-0472">Membrane</keyword>
<dbReference type="PANTHER" id="PTHR40027:SF1">
    <property type="entry name" value="CELL DIVISION PROTEIN DIVIC"/>
    <property type="match status" value="1"/>
</dbReference>
<evidence type="ECO:0000256" key="2">
    <source>
        <dbReference type="SAM" id="MobiDB-lite"/>
    </source>
</evidence>
<dbReference type="Pfam" id="PF04977">
    <property type="entry name" value="DivIC"/>
    <property type="match status" value="1"/>
</dbReference>
<accession>A0A1I6C1C0</accession>
<dbReference type="RefSeq" id="WP_061803144.1">
    <property type="nucleotide sequence ID" value="NZ_FOXX01000020.1"/>
</dbReference>
<dbReference type="Proteomes" id="UP000182762">
    <property type="component" value="Unassembled WGS sequence"/>
</dbReference>
<keyword evidence="4" id="KW-0131">Cell cycle</keyword>
<sequence>MGVRKSKNVTSLPSSHVETQQKQLDSKSRRRVGLIRRLTVFGIFALIFSIFITVKLFSQQSAIEEKKAEHKQLTEELTKLEKKEKSLNTEIKQLNDDDYIKKLAGKDYFLTEDGQIIFNVKD</sequence>
<keyword evidence="5" id="KW-1185">Reference proteome</keyword>
<dbReference type="PANTHER" id="PTHR40027">
    <property type="entry name" value="CELL DIVISION PROTEIN DIVIC"/>
    <property type="match status" value="1"/>
</dbReference>
<keyword evidence="3" id="KW-1133">Transmembrane helix</keyword>
<keyword evidence="4" id="KW-0132">Cell division</keyword>
<evidence type="ECO:0000313" key="5">
    <source>
        <dbReference type="Proteomes" id="UP000182762"/>
    </source>
</evidence>
<organism evidence="4 5">
    <name type="scientific">Priestia endophytica DSM 13796</name>
    <dbReference type="NCBI Taxonomy" id="1121089"/>
    <lineage>
        <taxon>Bacteria</taxon>
        <taxon>Bacillati</taxon>
        <taxon>Bacillota</taxon>
        <taxon>Bacilli</taxon>
        <taxon>Bacillales</taxon>
        <taxon>Bacillaceae</taxon>
        <taxon>Priestia</taxon>
    </lineage>
</organism>
<feature type="coiled-coil region" evidence="1">
    <location>
        <begin position="56"/>
        <end position="97"/>
    </location>
</feature>
<dbReference type="InterPro" id="IPR007060">
    <property type="entry name" value="FtsL/DivIC"/>
</dbReference>
<keyword evidence="3" id="KW-0812">Transmembrane</keyword>
<dbReference type="InterPro" id="IPR039076">
    <property type="entry name" value="DivIC"/>
</dbReference>
<name>A0A1I6C1C0_9BACI</name>
<dbReference type="GeneID" id="93713259"/>
<feature type="compositionally biased region" description="Polar residues" evidence="2">
    <location>
        <begin position="8"/>
        <end position="23"/>
    </location>
</feature>
<feature type="region of interest" description="Disordered" evidence="2">
    <location>
        <begin position="1"/>
        <end position="28"/>
    </location>
</feature>
<evidence type="ECO:0000256" key="3">
    <source>
        <dbReference type="SAM" id="Phobius"/>
    </source>
</evidence>
<proteinExistence type="predicted"/>
<keyword evidence="1" id="KW-0175">Coiled coil</keyword>
<comment type="caution">
    <text evidence="4">The sequence shown here is derived from an EMBL/GenBank/DDBJ whole genome shotgun (WGS) entry which is preliminary data.</text>
</comment>
<gene>
    <name evidence="4" type="ORF">SAMN02745910_04740</name>
</gene>
<protein>
    <submittedName>
        <fullName evidence="4">Cell division protein DivIC</fullName>
    </submittedName>
</protein>
<feature type="transmembrane region" description="Helical" evidence="3">
    <location>
        <begin position="38"/>
        <end position="57"/>
    </location>
</feature>
<dbReference type="EMBL" id="FOXX01000020">
    <property type="protein sequence ID" value="SFQ86990.1"/>
    <property type="molecule type" value="Genomic_DNA"/>
</dbReference>
<evidence type="ECO:0000313" key="4">
    <source>
        <dbReference type="EMBL" id="SFQ86990.1"/>
    </source>
</evidence>
<reference evidence="4 5" key="1">
    <citation type="submission" date="2016-10" db="EMBL/GenBank/DDBJ databases">
        <authorList>
            <person name="Varghese N."/>
            <person name="Submissions S."/>
        </authorList>
    </citation>
    <scope>NUCLEOTIDE SEQUENCE [LARGE SCALE GENOMIC DNA]</scope>
    <source>
        <strain evidence="4 5">DSM 13796</strain>
    </source>
</reference>